<protein>
    <submittedName>
        <fullName evidence="1">Uncharacterized protein</fullName>
    </submittedName>
</protein>
<dbReference type="AlphaFoldDB" id="A0AA38JH74"/>
<reference evidence="1" key="2">
    <citation type="journal article" date="2023" name="Proc. Natl. Acad. Sci. U.S.A.">
        <title>A global phylogenomic analysis of the shiitake genus Lentinula.</title>
        <authorList>
            <person name="Sierra-Patev S."/>
            <person name="Min B."/>
            <person name="Naranjo-Ortiz M."/>
            <person name="Looney B."/>
            <person name="Konkel Z."/>
            <person name="Slot J.C."/>
            <person name="Sakamoto Y."/>
            <person name="Steenwyk J.L."/>
            <person name="Rokas A."/>
            <person name="Carro J."/>
            <person name="Camarero S."/>
            <person name="Ferreira P."/>
            <person name="Molpeceres G."/>
            <person name="Ruiz-Duenas F.J."/>
            <person name="Serrano A."/>
            <person name="Henrissat B."/>
            <person name="Drula E."/>
            <person name="Hughes K.W."/>
            <person name="Mata J.L."/>
            <person name="Ishikawa N.K."/>
            <person name="Vargas-Isla R."/>
            <person name="Ushijima S."/>
            <person name="Smith C.A."/>
            <person name="Donoghue J."/>
            <person name="Ahrendt S."/>
            <person name="Andreopoulos W."/>
            <person name="He G."/>
            <person name="LaButti K."/>
            <person name="Lipzen A."/>
            <person name="Ng V."/>
            <person name="Riley R."/>
            <person name="Sandor L."/>
            <person name="Barry K."/>
            <person name="Martinez A.T."/>
            <person name="Xiao Y."/>
            <person name="Gibbons J.G."/>
            <person name="Terashima K."/>
            <person name="Grigoriev I.V."/>
            <person name="Hibbett D."/>
        </authorList>
    </citation>
    <scope>NUCLEOTIDE SEQUENCE</scope>
    <source>
        <strain evidence="1">ET3784</strain>
    </source>
</reference>
<evidence type="ECO:0000313" key="2">
    <source>
        <dbReference type="Proteomes" id="UP001176059"/>
    </source>
</evidence>
<organism evidence="1 2">
    <name type="scientific">Lentinula guzmanii</name>
    <dbReference type="NCBI Taxonomy" id="2804957"/>
    <lineage>
        <taxon>Eukaryota</taxon>
        <taxon>Fungi</taxon>
        <taxon>Dikarya</taxon>
        <taxon>Basidiomycota</taxon>
        <taxon>Agaricomycotina</taxon>
        <taxon>Agaricomycetes</taxon>
        <taxon>Agaricomycetidae</taxon>
        <taxon>Agaricales</taxon>
        <taxon>Marasmiineae</taxon>
        <taxon>Omphalotaceae</taxon>
        <taxon>Lentinula</taxon>
    </lineage>
</organism>
<keyword evidence="2" id="KW-1185">Reference proteome</keyword>
<reference evidence="1" key="1">
    <citation type="submission" date="2022-08" db="EMBL/GenBank/DDBJ databases">
        <authorList>
            <consortium name="DOE Joint Genome Institute"/>
            <person name="Min B."/>
            <person name="Sierra-Patev S."/>
            <person name="Naranjo-Ortiz M."/>
            <person name="Looney B."/>
            <person name="Konkel Z."/>
            <person name="Slot J.C."/>
            <person name="Sakamoto Y."/>
            <person name="Steenwyk J.L."/>
            <person name="Rokas A."/>
            <person name="Carro J."/>
            <person name="Camarero S."/>
            <person name="Ferreira P."/>
            <person name="Molpeceres G."/>
            <person name="Ruiz-duenas F.J."/>
            <person name="Serrano A."/>
            <person name="Henrissat B."/>
            <person name="Drula E."/>
            <person name="Hughes K.W."/>
            <person name="Mata J.L."/>
            <person name="Ishikawa N.K."/>
            <person name="Vargas-Isla R."/>
            <person name="Ushijima S."/>
            <person name="Smith C.A."/>
            <person name="Ahrendt S."/>
            <person name="Andreopoulos W."/>
            <person name="He G."/>
            <person name="LaButti K."/>
            <person name="Lipzen A."/>
            <person name="Ng V."/>
            <person name="Riley R."/>
            <person name="Sandor L."/>
            <person name="Barry K."/>
            <person name="Martinez A.T."/>
            <person name="Xiao Y."/>
            <person name="Gibbons J.G."/>
            <person name="Terashima K."/>
            <person name="Hibbett D.S."/>
            <person name="Grigoriev I.V."/>
        </authorList>
    </citation>
    <scope>NUCLEOTIDE SEQUENCE</scope>
    <source>
        <strain evidence="1">ET3784</strain>
    </source>
</reference>
<gene>
    <name evidence="1" type="ORF">DFJ43DRAFT_772808</name>
</gene>
<dbReference type="Proteomes" id="UP001176059">
    <property type="component" value="Unassembled WGS sequence"/>
</dbReference>
<dbReference type="EMBL" id="JANVFO010000007">
    <property type="protein sequence ID" value="KAJ3735986.1"/>
    <property type="molecule type" value="Genomic_DNA"/>
</dbReference>
<proteinExistence type="predicted"/>
<accession>A0AA38JH74</accession>
<name>A0AA38JH74_9AGAR</name>
<comment type="caution">
    <text evidence="1">The sequence shown here is derived from an EMBL/GenBank/DDBJ whole genome shotgun (WGS) entry which is preliminary data.</text>
</comment>
<sequence>MVTPVSPTLFHYVHSRMISFPLTALFDSPSKKSVELPPEIEREIFEVTARSFPGTAVKLAGLSKRTQYWMEWIIYETVALDHPAARTAAFLRTIDARPAEFFSQRIKELYLSYTVTYEEAQRILVVCSNLTHLTCWAQGLPGHRQGWLLPYLGSASTSCLTRLSVKLDMLMVQPSFSDNIFQGLTHLEIVSPPPVNTGMSIDWTALITLPNLKHLIIGNLFSWDHFYLLPVIRGLLNRSPTLEVLAILSKDPQMLEALECEEFIDPKLVVLPRFNWPLDLPTYWNKLYTGQLDVWESSAQKATKQRLEWSKGIQSSHLLRE</sequence>
<evidence type="ECO:0000313" key="1">
    <source>
        <dbReference type="EMBL" id="KAJ3735986.1"/>
    </source>
</evidence>